<organism evidence="1 2">
    <name type="scientific">Mesorhizobium australicum (strain HAMBI 3006 / LMG 24608 / WSM2073)</name>
    <dbReference type="NCBI Taxonomy" id="754035"/>
    <lineage>
        <taxon>Bacteria</taxon>
        <taxon>Pseudomonadati</taxon>
        <taxon>Pseudomonadota</taxon>
        <taxon>Alphaproteobacteria</taxon>
        <taxon>Hyphomicrobiales</taxon>
        <taxon>Phyllobacteriaceae</taxon>
        <taxon>Mesorhizobium</taxon>
    </lineage>
</organism>
<accession>L0KDK9</accession>
<dbReference type="HOGENOM" id="CLU_082126_1_0_5"/>
<dbReference type="GeneID" id="90988418"/>
<reference evidence="2" key="1">
    <citation type="submission" date="2012-02" db="EMBL/GenBank/DDBJ databases">
        <title>Complete sequence of Mesorhizobium australicum WSM2073.</title>
        <authorList>
            <person name="Lucas S."/>
            <person name="Han J."/>
            <person name="Lapidus A."/>
            <person name="Cheng J.-F."/>
            <person name="Goodwin L."/>
            <person name="Pitluck S."/>
            <person name="Peters L."/>
            <person name="Gu W."/>
            <person name="Detter J.C."/>
            <person name="Han C."/>
            <person name="Tapia R."/>
            <person name="Land M."/>
            <person name="Hauser L."/>
            <person name="Kyrpides N."/>
            <person name="Ivanova N."/>
            <person name="Pagani I."/>
            <person name="Reeve W.G."/>
            <person name="Howieson J.G."/>
            <person name="Tiwari R.P."/>
            <person name="O'Hara G.W."/>
            <person name="Atkins C.A."/>
            <person name="Ronson C.W."/>
            <person name="Nandasena K.G."/>
            <person name="Woyke T."/>
        </authorList>
    </citation>
    <scope>NUCLEOTIDE SEQUENCE [LARGE SCALE GENOMIC DNA]</scope>
    <source>
        <strain evidence="2">LMG 24608 / HAMBI 3006 / WSM2073</strain>
    </source>
</reference>
<dbReference type="Pfam" id="PF05908">
    <property type="entry name" value="Gamma_PGA_hydro"/>
    <property type="match status" value="1"/>
</dbReference>
<dbReference type="eggNOG" id="COG4195">
    <property type="taxonomic scope" value="Bacteria"/>
</dbReference>
<dbReference type="InterPro" id="IPR008585">
    <property type="entry name" value="Gamma_PGA_hydro"/>
</dbReference>
<dbReference type="RefSeq" id="WP_015314854.1">
    <property type="nucleotide sequence ID" value="NC_019973.1"/>
</dbReference>
<keyword evidence="2" id="KW-1185">Reference proteome</keyword>
<dbReference type="InterPro" id="IPR038128">
    <property type="entry name" value="Gamma_PGA_hydro_sf"/>
</dbReference>
<dbReference type="AlphaFoldDB" id="L0KDK9"/>
<dbReference type="EMBL" id="CP003358">
    <property type="protein sequence ID" value="AGB43382.1"/>
    <property type="molecule type" value="Genomic_DNA"/>
</dbReference>
<evidence type="ECO:0000313" key="1">
    <source>
        <dbReference type="EMBL" id="AGB43382.1"/>
    </source>
</evidence>
<dbReference type="Gene3D" id="3.40.630.100">
    <property type="entry name" value="Poly-gamma-glutamate hydrolase, zinc-binding motif"/>
    <property type="match status" value="1"/>
</dbReference>
<dbReference type="Proteomes" id="UP000010998">
    <property type="component" value="Chromosome"/>
</dbReference>
<dbReference type="KEGG" id="mam:Mesau_00898"/>
<dbReference type="OrthoDB" id="7721587at2"/>
<proteinExistence type="predicted"/>
<sequence>MKKEFPNFAALKGAKKENKDYRVVVRSGSNTGGALVMTPHGGGIERHVSMVTAAVADGDLDMYCFEGTMRDGNAELHITSENFDEDRAIELLKTKSTVVAIHGRADEGDADTIYLGGKDADLVAAIDEGLRAAGLKTKGSGHRFPGMKDSNIVNRGSTGKGAQLELPLSLRNRLAKEPELLETFSSAVRGAISALDSARREGATS</sequence>
<dbReference type="STRING" id="754035.Mesau_00898"/>
<gene>
    <name evidence="1" type="ordered locus">Mesau_00898</name>
</gene>
<name>L0KDK9_MESAW</name>
<protein>
    <submittedName>
        <fullName evidence="1">Phage-related replication protein</fullName>
    </submittedName>
</protein>
<evidence type="ECO:0000313" key="2">
    <source>
        <dbReference type="Proteomes" id="UP000010998"/>
    </source>
</evidence>